<feature type="domain" description="Type II/III secretion system secretin-like" evidence="2">
    <location>
        <begin position="249"/>
        <end position="405"/>
    </location>
</feature>
<reference evidence="4" key="1">
    <citation type="submission" date="2022-06" db="EMBL/GenBank/DDBJ databases">
        <title>Draft genome sequences of Leminorella grimontii str. JCM5902.</title>
        <authorList>
            <person name="Wakabayashi Y."/>
            <person name="Kojima K."/>
        </authorList>
    </citation>
    <scope>NUCLEOTIDE SEQUENCE</scope>
    <source>
        <strain evidence="4">JCM 5902</strain>
    </source>
</reference>
<feature type="domain" description="Pilus formation protein N-terminal" evidence="3">
    <location>
        <begin position="29"/>
        <end position="96"/>
    </location>
</feature>
<accession>A0AAV5N6G3</accession>
<gene>
    <name evidence="4" type="primary">rcpA</name>
    <name evidence="4" type="ORF">SOASR030_26460</name>
</gene>
<protein>
    <submittedName>
        <fullName evidence="4">Secretin</fullName>
    </submittedName>
</protein>
<dbReference type="Pfam" id="PF13629">
    <property type="entry name" value="T2SS-T3SS_pil_N"/>
    <property type="match status" value="1"/>
</dbReference>
<dbReference type="GO" id="GO:0009306">
    <property type="term" value="P:protein secretion"/>
    <property type="evidence" value="ECO:0007669"/>
    <property type="project" value="InterPro"/>
</dbReference>
<dbReference type="Pfam" id="PF00263">
    <property type="entry name" value="Secretin"/>
    <property type="match status" value="1"/>
</dbReference>
<dbReference type="InterPro" id="IPR004846">
    <property type="entry name" value="T2SS/T3SS_dom"/>
</dbReference>
<comment type="caution">
    <text evidence="4">The sequence shown here is derived from an EMBL/GenBank/DDBJ whole genome shotgun (WGS) entry which is preliminary data.</text>
</comment>
<dbReference type="PRINTS" id="PR01032">
    <property type="entry name" value="PHAGEIV"/>
</dbReference>
<evidence type="ECO:0000256" key="1">
    <source>
        <dbReference type="RuleBase" id="RU004003"/>
    </source>
</evidence>
<dbReference type="GO" id="GO:0015627">
    <property type="term" value="C:type II protein secretion system complex"/>
    <property type="evidence" value="ECO:0007669"/>
    <property type="project" value="TreeGrafter"/>
</dbReference>
<dbReference type="RefSeq" id="WP_309297257.1">
    <property type="nucleotide sequence ID" value="NZ_BRLH01000006.1"/>
</dbReference>
<comment type="similarity">
    <text evidence="1">Belongs to the bacterial secretin family.</text>
</comment>
<proteinExistence type="inferred from homology"/>
<dbReference type="InterPro" id="IPR032789">
    <property type="entry name" value="T2SS-T3SS_pil_N"/>
</dbReference>
<keyword evidence="5" id="KW-1185">Reference proteome</keyword>
<evidence type="ECO:0000259" key="2">
    <source>
        <dbReference type="Pfam" id="PF00263"/>
    </source>
</evidence>
<name>A0AAV5N6G3_9GAMM</name>
<evidence type="ECO:0000313" key="5">
    <source>
        <dbReference type="Proteomes" id="UP001058124"/>
    </source>
</evidence>
<evidence type="ECO:0000259" key="3">
    <source>
        <dbReference type="Pfam" id="PF13629"/>
    </source>
</evidence>
<dbReference type="PANTHER" id="PTHR30332:SF17">
    <property type="entry name" value="TYPE IV PILIATION SYSTEM PROTEIN DR_0774-RELATED"/>
    <property type="match status" value="1"/>
</dbReference>
<dbReference type="Proteomes" id="UP001058124">
    <property type="component" value="Unassembled WGS sequence"/>
</dbReference>
<dbReference type="EMBL" id="BRLH01000006">
    <property type="protein sequence ID" value="GKX56534.1"/>
    <property type="molecule type" value="Genomic_DNA"/>
</dbReference>
<dbReference type="AlphaFoldDB" id="A0AAV5N6G3"/>
<dbReference type="InterPro" id="IPR050810">
    <property type="entry name" value="Bact_Secretion_Sys_Channel"/>
</dbReference>
<sequence>MVRENVKRFWLYIPLLLSALFVAKAQAYDVYLEPGESRLIKTQESIDSVFISSADIADYELVSENDLVLYARKEGRADLSVFDKTGRPVVQVSIVVNGLLGNVDKTIRTEFPDSNVSIQRSGKTYLITGQAPNEEARERIYQIVGEGVGAERNEVKKTVKKLGDSDSGSGGESESPSTFLTEVTYKGVINKLRLPVTNQVNVKLSIVEVTKEFTDNVGIDWSTVGQSAGTFRFVKFDADSLTNLVHAIRNDSIARVLAEPNLSVLSGETADFLVGGEIPIVTSSQNGTNVQYKEFGIKLNIGAKVNDTRRIRLTLGEEVSSVDNVYNTDAGDSFPSLKTRRARTTVELGDGESFLLGGLINLSEKESLARLPYIGDIPILGAFFRNAKTERNRTELMVVATVNLVKPLSSQDISFPGFIRTSTTERFFNFSALGESRSKKRAVDFLGKGGFIR</sequence>
<evidence type="ECO:0000313" key="4">
    <source>
        <dbReference type="EMBL" id="GKX56534.1"/>
    </source>
</evidence>
<organism evidence="4 5">
    <name type="scientific">Leminorella grimontii</name>
    <dbReference type="NCBI Taxonomy" id="82981"/>
    <lineage>
        <taxon>Bacteria</taxon>
        <taxon>Pseudomonadati</taxon>
        <taxon>Pseudomonadota</taxon>
        <taxon>Gammaproteobacteria</taxon>
        <taxon>Enterobacterales</taxon>
        <taxon>Budviciaceae</taxon>
        <taxon>Leminorella</taxon>
    </lineage>
</organism>
<dbReference type="PANTHER" id="PTHR30332">
    <property type="entry name" value="PROBABLE GENERAL SECRETION PATHWAY PROTEIN D"/>
    <property type="match status" value="1"/>
</dbReference>